<evidence type="ECO:0000256" key="1">
    <source>
        <dbReference type="SAM" id="MobiDB-lite"/>
    </source>
</evidence>
<keyword evidence="2" id="KW-1133">Transmembrane helix</keyword>
<keyword evidence="4" id="KW-1185">Reference proteome</keyword>
<dbReference type="AlphaFoldDB" id="J9DMC5"/>
<dbReference type="VEuPathDB" id="MicrosporidiaDB:EDEG_03068"/>
<gene>
    <name evidence="3" type="ORF">EDEG_03068</name>
</gene>
<evidence type="ECO:0000313" key="4">
    <source>
        <dbReference type="Proteomes" id="UP000003163"/>
    </source>
</evidence>
<keyword evidence="2" id="KW-0812">Transmembrane</keyword>
<name>J9DMC5_EDHAE</name>
<accession>J9DMC5</accession>
<comment type="caution">
    <text evidence="3">The sequence shown here is derived from an EMBL/GenBank/DDBJ whole genome shotgun (WGS) entry which is preliminary data.</text>
</comment>
<feature type="region of interest" description="Disordered" evidence="1">
    <location>
        <begin position="1"/>
        <end position="48"/>
    </location>
</feature>
<dbReference type="HOGENOM" id="CLU_1643683_0_0_1"/>
<organism evidence="3 4">
    <name type="scientific">Edhazardia aedis (strain USNM 41457)</name>
    <name type="common">Microsporidian parasite</name>
    <dbReference type="NCBI Taxonomy" id="1003232"/>
    <lineage>
        <taxon>Eukaryota</taxon>
        <taxon>Fungi</taxon>
        <taxon>Fungi incertae sedis</taxon>
        <taxon>Microsporidia</taxon>
        <taxon>Edhazardia</taxon>
    </lineage>
</organism>
<proteinExistence type="predicted"/>
<evidence type="ECO:0000313" key="3">
    <source>
        <dbReference type="EMBL" id="EJW02522.1"/>
    </source>
</evidence>
<reference evidence="3 4" key="1">
    <citation type="submission" date="2011-08" db="EMBL/GenBank/DDBJ databases">
        <authorList>
            <person name="Liu Z.J."/>
            <person name="Shi F.L."/>
            <person name="Lu J.Q."/>
            <person name="Li M."/>
            <person name="Wang Z.L."/>
        </authorList>
    </citation>
    <scope>NUCLEOTIDE SEQUENCE [LARGE SCALE GENOMIC DNA]</scope>
    <source>
        <strain evidence="3 4">USNM 41457</strain>
    </source>
</reference>
<feature type="transmembrane region" description="Helical" evidence="2">
    <location>
        <begin position="136"/>
        <end position="155"/>
    </location>
</feature>
<reference evidence="4" key="2">
    <citation type="submission" date="2015-07" db="EMBL/GenBank/DDBJ databases">
        <title>Contrasting host-pathogen interactions and genome evolution in two generalist and specialist microsporidian pathogens of mosquitoes.</title>
        <authorList>
            <consortium name="The Broad Institute Genomics Platform"/>
            <consortium name="The Broad Institute Genome Sequencing Center for Infectious Disease"/>
            <person name="Cuomo C.A."/>
            <person name="Sanscrainte N.D."/>
            <person name="Goldberg J.M."/>
            <person name="Heiman D."/>
            <person name="Young S."/>
            <person name="Zeng Q."/>
            <person name="Becnel J.J."/>
            <person name="Birren B.W."/>
        </authorList>
    </citation>
    <scope>NUCLEOTIDE SEQUENCE [LARGE SCALE GENOMIC DNA]</scope>
    <source>
        <strain evidence="4">USNM 41457</strain>
    </source>
</reference>
<sequence>MAEVDKATTSHVSKIESHADAKSSAKSSSKSTTVKSEPKSVKKVVPEKPPQITKFTSTQKPAEITKTVVKFDQKVVGLETMKTMPTQMALILMETAGADEVFKEDGQWVRVKVAGNLLQKAHTKYKRKRTWSMVKNFFILFIFIILIAFIIYLLIEQMKRQ</sequence>
<feature type="compositionally biased region" description="Basic and acidic residues" evidence="1">
    <location>
        <begin position="36"/>
        <end position="46"/>
    </location>
</feature>
<dbReference type="EMBL" id="AFBI03000067">
    <property type="protein sequence ID" value="EJW02522.1"/>
    <property type="molecule type" value="Genomic_DNA"/>
</dbReference>
<protein>
    <submittedName>
        <fullName evidence="3">Uncharacterized protein</fullName>
    </submittedName>
</protein>
<feature type="compositionally biased region" description="Basic and acidic residues" evidence="1">
    <location>
        <begin position="1"/>
        <end position="23"/>
    </location>
</feature>
<dbReference type="InParanoid" id="J9DMC5"/>
<keyword evidence="2" id="KW-0472">Membrane</keyword>
<dbReference type="Proteomes" id="UP000003163">
    <property type="component" value="Unassembled WGS sequence"/>
</dbReference>
<feature type="compositionally biased region" description="Low complexity" evidence="1">
    <location>
        <begin position="24"/>
        <end position="35"/>
    </location>
</feature>
<evidence type="ECO:0000256" key="2">
    <source>
        <dbReference type="SAM" id="Phobius"/>
    </source>
</evidence>